<evidence type="ECO:0000313" key="6">
    <source>
        <dbReference type="Proteomes" id="UP000073492"/>
    </source>
</evidence>
<dbReference type="Pfam" id="PF23395">
    <property type="entry name" value="SAM_6"/>
    <property type="match status" value="1"/>
</dbReference>
<evidence type="ECO:0000256" key="1">
    <source>
        <dbReference type="SAM" id="MobiDB-lite"/>
    </source>
</evidence>
<feature type="compositionally biased region" description="Pro residues" evidence="1">
    <location>
        <begin position="820"/>
        <end position="833"/>
    </location>
</feature>
<dbReference type="Proteomes" id="UP000073492">
    <property type="component" value="Unassembled WGS sequence"/>
</dbReference>
<feature type="region of interest" description="Disordered" evidence="1">
    <location>
        <begin position="119"/>
        <end position="158"/>
    </location>
</feature>
<dbReference type="Pfam" id="PF23394">
    <property type="entry name" value="DUF7102"/>
    <property type="match status" value="1"/>
</dbReference>
<dbReference type="EMBL" id="LFZO01000170">
    <property type="protein sequence ID" value="KXT11978.1"/>
    <property type="molecule type" value="Genomic_DNA"/>
</dbReference>
<dbReference type="InterPro" id="IPR055528">
    <property type="entry name" value="DUF7102"/>
</dbReference>
<feature type="compositionally biased region" description="Low complexity" evidence="1">
    <location>
        <begin position="450"/>
        <end position="461"/>
    </location>
</feature>
<feature type="domain" description="DUF7102" evidence="2">
    <location>
        <begin position="864"/>
        <end position="1001"/>
    </location>
</feature>
<evidence type="ECO:0000259" key="3">
    <source>
        <dbReference type="Pfam" id="PF23395"/>
    </source>
</evidence>
<feature type="domain" description="SAM-like" evidence="3">
    <location>
        <begin position="1016"/>
        <end position="1080"/>
    </location>
</feature>
<proteinExistence type="predicted"/>
<gene>
    <name evidence="4" type="ORF">AC579_309</name>
    <name evidence="5" type="ORF">AC579_3096</name>
</gene>
<dbReference type="EMBL" id="LFZO01000207">
    <property type="protein sequence ID" value="KXT11330.1"/>
    <property type="molecule type" value="Genomic_DNA"/>
</dbReference>
<organism evidence="5 6">
    <name type="scientific">Pseudocercospora musae</name>
    <dbReference type="NCBI Taxonomy" id="113226"/>
    <lineage>
        <taxon>Eukaryota</taxon>
        <taxon>Fungi</taxon>
        <taxon>Dikarya</taxon>
        <taxon>Ascomycota</taxon>
        <taxon>Pezizomycotina</taxon>
        <taxon>Dothideomycetes</taxon>
        <taxon>Dothideomycetidae</taxon>
        <taxon>Mycosphaerellales</taxon>
        <taxon>Mycosphaerellaceae</taxon>
        <taxon>Pseudocercospora</taxon>
    </lineage>
</organism>
<dbReference type="OrthoDB" id="3647246at2759"/>
<evidence type="ECO:0000313" key="5">
    <source>
        <dbReference type="EMBL" id="KXT11978.1"/>
    </source>
</evidence>
<evidence type="ECO:0000313" key="4">
    <source>
        <dbReference type="EMBL" id="KXT11330.1"/>
    </source>
</evidence>
<accession>A0A139IB34</accession>
<feature type="region of interest" description="Disordered" evidence="1">
    <location>
        <begin position="814"/>
        <end position="856"/>
    </location>
</feature>
<sequence>MRPPVLYPERCGSSTSAVMDELRRSHLPGAVPAPRRLDTEPASPGDDALMKSFFDEAEAEAAYFYEPRNTPNFRREQGIPAGPMYEGAPETPSNANYALGTSVPAIENAFVGRHARLPIESTRGDGGDGNSPGNDHYREPDALSENDCDDDDDEDEGHVDRTSLADALQSVQEERLISMAYNHLPQAYIIDESSHPSSQESIEAFLRNHPELSMFYREKWNVDVESAEYLASVMRATKAAVIEEQLYGIGASYTDLKVEETLLRTHPANDMTMILTRNAVELHTEDVAPFKIDDAQDEGIAWGTSNLTLPAQVNAELKNEKWTIQQETAGFMKDVFSTLEADLHESLAEDRKRRVLCKVSSPLLPLSPPLSPERLPTPIAEVELTSTPEDPSAADAAFVDAELAKQDMLDAGDTMAIDSADLKDFLGTTTTETSSPLQRKAKRLQDLKVSDPLLPETSSEPPSKKAKTVSFTNELHTVIPRLPSEGPAGEPSTDEAMATMNALLAPLARPGIDNLEQEQLVEVDTTLRVDVPPVESISLAAPWHLYAGRQRDLMIDVFNMIIKMNGKWSGVSTLEKTLPWSPFPSYLAKVKPGGGFDDGSCRRYLEEVKFEGKVDFANLTWKSDGLLVLEEDDDDQEEELEACDFPGDDVELSDALQSSVQVARSPENQNQNAMCAGQGAPRTHLELDEAVKGSVSQLSSFFSQLGRRRQRAGDGAPYSPQDVQNVLPSVEELTRRRAAQMETSKQKHDYLVAIAQKARIAIKDANSLSQQPKRLIQQRQDLNQFLALQDRQAIDKSTSIRGNDENANSTEVIERYPQSSAPPPPPPEPPSPRTNPLEQPQRANPAPAINPKQISTTIITSPSFDRRLAARLISHCPKIQEIFRQPISSNSTTETEAHLTLSPQTGLHITNLQQLIQKPLPGHEHEYQPFLSKIQTISHRYSTLILLINGPPIHNVTALNTLTSQTSTTSNCEIRTIFIPSEDVKDLVKWIAACIAKYSPSSSSSSSSFTAHIKILEEETYWERFLRIAGFNAFAAQAILDALKPGDLTSFVLMSEEERVHRFAALLGGETVLRRASKVIDARWASIANAP</sequence>
<name>A0A139IB34_9PEZI</name>
<dbReference type="AlphaFoldDB" id="A0A139IB34"/>
<keyword evidence="6" id="KW-1185">Reference proteome</keyword>
<protein>
    <submittedName>
        <fullName evidence="5">Uncharacterized protein</fullName>
    </submittedName>
</protein>
<reference evidence="5 6" key="1">
    <citation type="submission" date="2015-07" db="EMBL/GenBank/DDBJ databases">
        <title>Comparative genomics of the Sigatoka disease complex on banana suggests a link between parallel evolutionary changes in Pseudocercospora fijiensis and Pseudocercospora eumusae and increased virulence on the banana host.</title>
        <authorList>
            <person name="Chang T.-C."/>
            <person name="Salvucci A."/>
            <person name="Crous P.W."/>
            <person name="Stergiopoulos I."/>
        </authorList>
    </citation>
    <scope>NUCLEOTIDE SEQUENCE [LARGE SCALE GENOMIC DNA]</scope>
    <source>
        <strain evidence="5 6">CBS 116634</strain>
    </source>
</reference>
<feature type="region of interest" description="Disordered" evidence="1">
    <location>
        <begin position="429"/>
        <end position="469"/>
    </location>
</feature>
<dbReference type="InterPro" id="IPR057559">
    <property type="entry name" value="SAM_6"/>
</dbReference>
<comment type="caution">
    <text evidence="5">The sequence shown here is derived from an EMBL/GenBank/DDBJ whole genome shotgun (WGS) entry which is preliminary data.</text>
</comment>
<feature type="compositionally biased region" description="Acidic residues" evidence="1">
    <location>
        <begin position="142"/>
        <end position="157"/>
    </location>
</feature>
<evidence type="ECO:0000259" key="2">
    <source>
        <dbReference type="Pfam" id="PF23394"/>
    </source>
</evidence>